<reference evidence="1" key="1">
    <citation type="submission" date="2021-01" db="EMBL/GenBank/DDBJ databases">
        <authorList>
            <person name="Kaushik A."/>
        </authorList>
    </citation>
    <scope>NUCLEOTIDE SEQUENCE</scope>
    <source>
        <strain evidence="1">AG1-1C</strain>
    </source>
</reference>
<dbReference type="AlphaFoldDB" id="A0A8H3BLE2"/>
<comment type="caution">
    <text evidence="1">The sequence shown here is derived from an EMBL/GenBank/DDBJ whole genome shotgun (WGS) entry which is preliminary data.</text>
</comment>
<evidence type="ECO:0000313" key="2">
    <source>
        <dbReference type="Proteomes" id="UP000663846"/>
    </source>
</evidence>
<accession>A0A8H3BLE2</accession>
<protein>
    <submittedName>
        <fullName evidence="1">Uncharacterized protein</fullName>
    </submittedName>
</protein>
<gene>
    <name evidence="1" type="ORF">RDB_LOCUS157860</name>
</gene>
<evidence type="ECO:0000313" key="1">
    <source>
        <dbReference type="EMBL" id="CAE6459807.1"/>
    </source>
</evidence>
<organism evidence="1 2">
    <name type="scientific">Rhizoctonia solani</name>
    <dbReference type="NCBI Taxonomy" id="456999"/>
    <lineage>
        <taxon>Eukaryota</taxon>
        <taxon>Fungi</taxon>
        <taxon>Dikarya</taxon>
        <taxon>Basidiomycota</taxon>
        <taxon>Agaricomycotina</taxon>
        <taxon>Agaricomycetes</taxon>
        <taxon>Cantharellales</taxon>
        <taxon>Ceratobasidiaceae</taxon>
        <taxon>Rhizoctonia</taxon>
    </lineage>
</organism>
<proteinExistence type="predicted"/>
<sequence length="309" mass="34001">MSVWDRSNGTQESEVRGPSRVEYTGQSFSQCFVNSSRFDYSLVEQTQTVNVGVFCESNDNFTADVSMQSTVTFAWMLSKDFIGQYYGPGLEPEDLVNADPSKYRRIVLSALQVISTDSLTIMRNSDKHLPVPLLSASIEFFAEPNTMDFTAEASTFAYINGSTPFPYHQAVSIYVPTIYNIMRLVVEAVNLDLGNQGSPNAFRNASRLNEVVKPNLPPVPPAVPIAISSADWAEGSAPFYFNPLTDYQTWAQALLNGHPVTLDDVNLTLPSESVMAAGYLCPTYRVKPLSSLLVSVFLGEKDHATSGDM</sequence>
<dbReference type="EMBL" id="CAJMWS010000705">
    <property type="protein sequence ID" value="CAE6459807.1"/>
    <property type="molecule type" value="Genomic_DNA"/>
</dbReference>
<name>A0A8H3BLE2_9AGAM</name>
<dbReference type="Proteomes" id="UP000663846">
    <property type="component" value="Unassembled WGS sequence"/>
</dbReference>